<protein>
    <submittedName>
        <fullName evidence="1">(northern house mosquito) hypothetical protein</fullName>
    </submittedName>
</protein>
<name>A0A8D8DGM2_CULPI</name>
<organism evidence="1">
    <name type="scientific">Culex pipiens</name>
    <name type="common">House mosquito</name>
    <dbReference type="NCBI Taxonomy" id="7175"/>
    <lineage>
        <taxon>Eukaryota</taxon>
        <taxon>Metazoa</taxon>
        <taxon>Ecdysozoa</taxon>
        <taxon>Arthropoda</taxon>
        <taxon>Hexapoda</taxon>
        <taxon>Insecta</taxon>
        <taxon>Pterygota</taxon>
        <taxon>Neoptera</taxon>
        <taxon>Endopterygota</taxon>
        <taxon>Diptera</taxon>
        <taxon>Nematocera</taxon>
        <taxon>Culicoidea</taxon>
        <taxon>Culicidae</taxon>
        <taxon>Culicinae</taxon>
        <taxon>Culicini</taxon>
        <taxon>Culex</taxon>
        <taxon>Culex</taxon>
    </lineage>
</organism>
<dbReference type="EMBL" id="HBUE01270823">
    <property type="protein sequence ID" value="CAG6563862.1"/>
    <property type="molecule type" value="Transcribed_RNA"/>
</dbReference>
<dbReference type="AlphaFoldDB" id="A0A8D8DGM2"/>
<evidence type="ECO:0000313" key="1">
    <source>
        <dbReference type="EMBL" id="CAG6512409.1"/>
    </source>
</evidence>
<reference evidence="1" key="1">
    <citation type="submission" date="2021-05" db="EMBL/GenBank/DDBJ databases">
        <authorList>
            <person name="Alioto T."/>
            <person name="Alioto T."/>
            <person name="Gomez Garrido J."/>
        </authorList>
    </citation>
    <scope>NUCLEOTIDE SEQUENCE</scope>
</reference>
<proteinExistence type="predicted"/>
<accession>A0A8D8DGM2</accession>
<sequence>MADGGTIRPRTVRRKLPKSVIQAVAAVVEVPRDRPLRWARAPGRRRPAVENGSARFVLMKTGPNRSSVQCVSIRVRPTVAGTVRRLPSTLPSTRITSRATLC</sequence>
<dbReference type="EMBL" id="HBUE01165535">
    <property type="protein sequence ID" value="CAG6512409.1"/>
    <property type="molecule type" value="Transcribed_RNA"/>
</dbReference>